<evidence type="ECO:0000259" key="7">
    <source>
        <dbReference type="PROSITE" id="PS50110"/>
    </source>
</evidence>
<dbReference type="PANTHER" id="PTHR45339">
    <property type="entry name" value="HYBRID SIGNAL TRANSDUCTION HISTIDINE KINASE J"/>
    <property type="match status" value="1"/>
</dbReference>
<dbReference type="CDD" id="cd16922">
    <property type="entry name" value="HATPase_EvgS-ArcB-TorS-like"/>
    <property type="match status" value="1"/>
</dbReference>
<dbReference type="Pfam" id="PF00512">
    <property type="entry name" value="HisKA"/>
    <property type="match status" value="1"/>
</dbReference>
<keyword evidence="10" id="KW-1185">Reference proteome</keyword>
<dbReference type="PROSITE" id="PS50109">
    <property type="entry name" value="HIS_KIN"/>
    <property type="match status" value="1"/>
</dbReference>
<evidence type="ECO:0000259" key="8">
    <source>
        <dbReference type="PROSITE" id="PS50113"/>
    </source>
</evidence>
<evidence type="ECO:0000256" key="4">
    <source>
        <dbReference type="ARBA" id="ARBA00023012"/>
    </source>
</evidence>
<dbReference type="EMBL" id="JACOFX010000003">
    <property type="protein sequence ID" value="MBC3907645.1"/>
    <property type="molecule type" value="Genomic_DNA"/>
</dbReference>
<feature type="domain" description="Histidine kinase" evidence="6">
    <location>
        <begin position="340"/>
        <end position="561"/>
    </location>
</feature>
<comment type="catalytic activity">
    <reaction evidence="1">
        <text>ATP + protein L-histidine = ADP + protein N-phospho-L-histidine.</text>
        <dbReference type="EC" id="2.7.13.3"/>
    </reaction>
</comment>
<evidence type="ECO:0000313" key="9">
    <source>
        <dbReference type="EMBL" id="MBC3907645.1"/>
    </source>
</evidence>
<dbReference type="RefSeq" id="WP_186953200.1">
    <property type="nucleotide sequence ID" value="NZ_JACOFX010000003.1"/>
</dbReference>
<dbReference type="InterPro" id="IPR036890">
    <property type="entry name" value="HATPase_C_sf"/>
</dbReference>
<dbReference type="CDD" id="cd00130">
    <property type="entry name" value="PAS"/>
    <property type="match status" value="1"/>
</dbReference>
<feature type="modified residue" description="4-aspartylphosphate" evidence="5">
    <location>
        <position position="88"/>
    </location>
</feature>
<dbReference type="CDD" id="cd00082">
    <property type="entry name" value="HisKA"/>
    <property type="match status" value="1"/>
</dbReference>
<dbReference type="InterPro" id="IPR000700">
    <property type="entry name" value="PAS-assoc_C"/>
</dbReference>
<evidence type="ECO:0000313" key="10">
    <source>
        <dbReference type="Proteomes" id="UP000646911"/>
    </source>
</evidence>
<evidence type="ECO:0000259" key="6">
    <source>
        <dbReference type="PROSITE" id="PS50109"/>
    </source>
</evidence>
<dbReference type="InterPro" id="IPR003594">
    <property type="entry name" value="HATPase_dom"/>
</dbReference>
<gene>
    <name evidence="9" type="ORF">H8L47_08710</name>
</gene>
<protein>
    <recommendedName>
        <fullName evidence="2">histidine kinase</fullName>
        <ecNumber evidence="2">2.7.13.3</ecNumber>
    </recommendedName>
</protein>
<dbReference type="InterPro" id="IPR004358">
    <property type="entry name" value="Sig_transdc_His_kin-like_C"/>
</dbReference>
<proteinExistence type="predicted"/>
<dbReference type="EC" id="2.7.13.3" evidence="2"/>
<comment type="caution">
    <text evidence="9">The sequence shown here is derived from an EMBL/GenBank/DDBJ whole genome shotgun (WGS) entry which is preliminary data.</text>
</comment>
<dbReference type="NCBIfam" id="TIGR00229">
    <property type="entry name" value="sensory_box"/>
    <property type="match status" value="1"/>
</dbReference>
<dbReference type="Proteomes" id="UP000646911">
    <property type="component" value="Unassembled WGS sequence"/>
</dbReference>
<dbReference type="PROSITE" id="PS50110">
    <property type="entry name" value="RESPONSE_REGULATORY"/>
    <property type="match status" value="2"/>
</dbReference>
<dbReference type="InterPro" id="IPR036097">
    <property type="entry name" value="HisK_dim/P_sf"/>
</dbReference>
<feature type="domain" description="Response regulatory" evidence="7">
    <location>
        <begin position="586"/>
        <end position="702"/>
    </location>
</feature>
<organism evidence="9 10">
    <name type="scientific">Undibacterium umbellatum</name>
    <dbReference type="NCBI Taxonomy" id="2762300"/>
    <lineage>
        <taxon>Bacteria</taxon>
        <taxon>Pseudomonadati</taxon>
        <taxon>Pseudomonadota</taxon>
        <taxon>Betaproteobacteria</taxon>
        <taxon>Burkholderiales</taxon>
        <taxon>Oxalobacteraceae</taxon>
        <taxon>Undibacterium</taxon>
    </lineage>
</organism>
<dbReference type="SUPFAM" id="SSF52172">
    <property type="entry name" value="CheY-like"/>
    <property type="match status" value="2"/>
</dbReference>
<evidence type="ECO:0000256" key="3">
    <source>
        <dbReference type="ARBA" id="ARBA00022553"/>
    </source>
</evidence>
<dbReference type="PANTHER" id="PTHR45339:SF1">
    <property type="entry name" value="HYBRID SIGNAL TRANSDUCTION HISTIDINE KINASE J"/>
    <property type="match status" value="1"/>
</dbReference>
<dbReference type="InterPro" id="IPR001789">
    <property type="entry name" value="Sig_transdc_resp-reg_receiver"/>
</dbReference>
<sequence length="789" mass="88029">MSINKQENTAEYLDDTPVISAEEEILRRSPPWRILIVDDDHNTHTATCYALDNQSFRQRRFEFISAYSSEEAFVILRDTPDIALVILDIIMETSDAGLQLVKRIRNELNNHLVRIVLRTGQPGLVPEHRIVMDFDIDDYKSKTELGGGKLFTMVVCALRAYDNLCEMMAAQKALGNSLKKIQNLETALNQHAIYVILDRSGNIIAVNDKFCTISGCNAVELMGKTFDHLCLQSTTSSALNDIWVAMDKGDIWQGTVAGKSSLGKSYWMNTSVVPFMDHDNQPQQYVVVATDVTEAKLAQQEVLELNRDLEQRVIRRTNELELAKLAAEKANNAKSIFLANMSHEIRTPLNAIFGYAQLLSKDDRLPAELASIVAPIEKSGVHLLNLINDILDLSKIEAGRMTLEFGQIDLESLVSEVSDIFAMRCAQKGIHWHCATSFAPASYLLGDGEKLRQVLLNLLSNAVKFTDCGEVVLTITESASDKPDHARLSFEVTDTGLGIPEEQQSLVFAPFHQAEPNNKRGGTGLGLAISNRQVELMGSRLQLASTPEHGSRFYFELELLRIQNATPTSNRPVHGKISLLPDQQLNVLVVDDIEENRDVLARMLKSLGATVRQAENGATALESLRATPADIIFLDIRMPVMDGIEAMRHIRAEWPQPQPKCVALTASALLHEREHYMLEGFDDFIGKPFLFDTIYACLGKQLGMRFTSKTEDSPEILTKPTMVKLPERFRERLLTAARTGWVSGLESTLAELKQCGTVEAALASHLTNYLMQYDMDGLERELMTGSEHV</sequence>
<dbReference type="InterPro" id="IPR005467">
    <property type="entry name" value="His_kinase_dom"/>
</dbReference>
<evidence type="ECO:0000256" key="1">
    <source>
        <dbReference type="ARBA" id="ARBA00000085"/>
    </source>
</evidence>
<feature type="domain" description="PAC" evidence="8">
    <location>
        <begin position="250"/>
        <end position="304"/>
    </location>
</feature>
<dbReference type="CDD" id="cd17546">
    <property type="entry name" value="REC_hyHK_CKI1_RcsC-like"/>
    <property type="match status" value="1"/>
</dbReference>
<dbReference type="InterPro" id="IPR000014">
    <property type="entry name" value="PAS"/>
</dbReference>
<evidence type="ECO:0000256" key="2">
    <source>
        <dbReference type="ARBA" id="ARBA00012438"/>
    </source>
</evidence>
<feature type="domain" description="Response regulatory" evidence="7">
    <location>
        <begin position="33"/>
        <end position="157"/>
    </location>
</feature>
<dbReference type="InterPro" id="IPR003661">
    <property type="entry name" value="HisK_dim/P_dom"/>
</dbReference>
<dbReference type="Gene3D" id="3.30.450.20">
    <property type="entry name" value="PAS domain"/>
    <property type="match status" value="1"/>
</dbReference>
<evidence type="ECO:0000256" key="5">
    <source>
        <dbReference type="PROSITE-ProRule" id="PRU00169"/>
    </source>
</evidence>
<feature type="modified residue" description="4-aspartylphosphate" evidence="5">
    <location>
        <position position="635"/>
    </location>
</feature>
<dbReference type="InterPro" id="IPR035965">
    <property type="entry name" value="PAS-like_dom_sf"/>
</dbReference>
<dbReference type="Gene3D" id="1.10.287.130">
    <property type="match status" value="1"/>
</dbReference>
<dbReference type="PROSITE" id="PS50113">
    <property type="entry name" value="PAC"/>
    <property type="match status" value="1"/>
</dbReference>
<dbReference type="SUPFAM" id="SSF47384">
    <property type="entry name" value="Homodimeric domain of signal transducing histidine kinase"/>
    <property type="match status" value="1"/>
</dbReference>
<dbReference type="Pfam" id="PF00072">
    <property type="entry name" value="Response_reg"/>
    <property type="match status" value="1"/>
</dbReference>
<dbReference type="InterPro" id="IPR011006">
    <property type="entry name" value="CheY-like_superfamily"/>
</dbReference>
<dbReference type="SMART" id="SM00388">
    <property type="entry name" value="HisKA"/>
    <property type="match status" value="1"/>
</dbReference>
<dbReference type="Gene3D" id="3.30.565.10">
    <property type="entry name" value="Histidine kinase-like ATPase, C-terminal domain"/>
    <property type="match status" value="1"/>
</dbReference>
<dbReference type="PRINTS" id="PR00344">
    <property type="entry name" value="BCTRLSENSOR"/>
</dbReference>
<dbReference type="SUPFAM" id="SSF55785">
    <property type="entry name" value="PYP-like sensor domain (PAS domain)"/>
    <property type="match status" value="1"/>
</dbReference>
<accession>A0ABR6Z8I5</accession>
<name>A0ABR6Z8I5_9BURK</name>
<dbReference type="SUPFAM" id="SSF55874">
    <property type="entry name" value="ATPase domain of HSP90 chaperone/DNA topoisomerase II/histidine kinase"/>
    <property type="match status" value="1"/>
</dbReference>
<dbReference type="Pfam" id="PF02518">
    <property type="entry name" value="HATPase_c"/>
    <property type="match status" value="1"/>
</dbReference>
<dbReference type="SMART" id="SM00387">
    <property type="entry name" value="HATPase_c"/>
    <property type="match status" value="1"/>
</dbReference>
<dbReference type="Gene3D" id="3.40.50.2300">
    <property type="match status" value="2"/>
</dbReference>
<reference evidence="9 10" key="1">
    <citation type="submission" date="2020-08" db="EMBL/GenBank/DDBJ databases">
        <title>Novel species isolated from subtropical streams in China.</title>
        <authorList>
            <person name="Lu H."/>
        </authorList>
    </citation>
    <scope>NUCLEOTIDE SEQUENCE [LARGE SCALE GENOMIC DNA]</scope>
    <source>
        <strain evidence="9 10">NL8W</strain>
    </source>
</reference>
<dbReference type="SMART" id="SM00448">
    <property type="entry name" value="REC"/>
    <property type="match status" value="2"/>
</dbReference>
<keyword evidence="4" id="KW-0902">Two-component regulatory system</keyword>
<keyword evidence="3 5" id="KW-0597">Phosphoprotein</keyword>
<dbReference type="Pfam" id="PF13426">
    <property type="entry name" value="PAS_9"/>
    <property type="match status" value="1"/>
</dbReference>